<accession>A0A7K6VWZ5</accession>
<reference evidence="1 2" key="1">
    <citation type="submission" date="2019-09" db="EMBL/GenBank/DDBJ databases">
        <title>Bird 10,000 Genomes (B10K) Project - Family phase.</title>
        <authorList>
            <person name="Zhang G."/>
        </authorList>
    </citation>
    <scope>NUCLEOTIDE SEQUENCE [LARGE SCALE GENOMIC DNA]</scope>
    <source>
        <strain evidence="1">OUT-0004</strain>
    </source>
</reference>
<dbReference type="EMBL" id="VZSC01000237">
    <property type="protein sequence ID" value="NWX38950.1"/>
    <property type="molecule type" value="Genomic_DNA"/>
</dbReference>
<dbReference type="Proteomes" id="UP000516988">
    <property type="component" value="Unassembled WGS sequence"/>
</dbReference>
<keyword evidence="2" id="KW-1185">Reference proteome</keyword>
<gene>
    <name evidence="1" type="primary">Erv31_0</name>
    <name evidence="1" type="ORF">STECAR_R15542</name>
</gene>
<protein>
    <submittedName>
        <fullName evidence="1">ENR1 protein</fullName>
    </submittedName>
</protein>
<evidence type="ECO:0000313" key="2">
    <source>
        <dbReference type="Proteomes" id="UP000516988"/>
    </source>
</evidence>
<proteinExistence type="predicted"/>
<feature type="non-terminal residue" evidence="1">
    <location>
        <position position="1"/>
    </location>
</feature>
<feature type="non-terminal residue" evidence="1">
    <location>
        <position position="88"/>
    </location>
</feature>
<dbReference type="OrthoDB" id="9950230at2759"/>
<organism evidence="1 2">
    <name type="scientific">Steatornis caripensis</name>
    <name type="common">Oilbird</name>
    <dbReference type="NCBI Taxonomy" id="48435"/>
    <lineage>
        <taxon>Eukaryota</taxon>
        <taxon>Metazoa</taxon>
        <taxon>Chordata</taxon>
        <taxon>Craniata</taxon>
        <taxon>Vertebrata</taxon>
        <taxon>Euteleostomi</taxon>
        <taxon>Archelosauria</taxon>
        <taxon>Archosauria</taxon>
        <taxon>Dinosauria</taxon>
        <taxon>Saurischia</taxon>
        <taxon>Theropoda</taxon>
        <taxon>Coelurosauria</taxon>
        <taxon>Aves</taxon>
        <taxon>Neognathae</taxon>
        <taxon>Neoaves</taxon>
        <taxon>Strisores</taxon>
        <taxon>Caprimulgiformes</taxon>
        <taxon>Steatornithidae</taxon>
        <taxon>Steatornis</taxon>
    </lineage>
</organism>
<dbReference type="AlphaFoldDB" id="A0A7K6VWZ5"/>
<evidence type="ECO:0000313" key="1">
    <source>
        <dbReference type="EMBL" id="NWX38950.1"/>
    </source>
</evidence>
<comment type="caution">
    <text evidence="1">The sequence shown here is derived from an EMBL/GenBank/DDBJ whole genome shotgun (WGS) entry which is preliminary data.</text>
</comment>
<sequence length="88" mass="9883">TNTSESEMFNCSGTNPFQGLPSLLKFWEYPGNTSRNWWKTRDGLFWICGRRAYSILPANWKGSCTLGIIHPGFFLLPSKEGDGLGIPI</sequence>
<name>A0A7K6VWZ5_STECA</name>